<gene>
    <name evidence="4" type="ORF">ABXR19_15280</name>
</gene>
<reference evidence="4 5" key="1">
    <citation type="submission" date="2024-07" db="EMBL/GenBank/DDBJ databases">
        <title>Uliginosibacterium flavum JJ3220;KACC:17644.</title>
        <authorList>
            <person name="Kim M.K."/>
        </authorList>
    </citation>
    <scope>NUCLEOTIDE SEQUENCE [LARGE SCALE GENOMIC DNA]</scope>
    <source>
        <strain evidence="4 5">KACC:17644</strain>
    </source>
</reference>
<keyword evidence="5" id="KW-1185">Reference proteome</keyword>
<dbReference type="Gene3D" id="3.40.50.450">
    <property type="match status" value="1"/>
</dbReference>
<comment type="similarity">
    <text evidence="2 3">Belongs to the LOG family.</text>
</comment>
<dbReference type="InterPro" id="IPR005269">
    <property type="entry name" value="LOG"/>
</dbReference>
<organism evidence="4 5">
    <name type="scientific">Uliginosibacterium flavum</name>
    <dbReference type="NCBI Taxonomy" id="1396831"/>
    <lineage>
        <taxon>Bacteria</taxon>
        <taxon>Pseudomonadati</taxon>
        <taxon>Pseudomonadota</taxon>
        <taxon>Betaproteobacteria</taxon>
        <taxon>Rhodocyclales</taxon>
        <taxon>Zoogloeaceae</taxon>
        <taxon>Uliginosibacterium</taxon>
    </lineage>
</organism>
<dbReference type="InterPro" id="IPR031100">
    <property type="entry name" value="LOG_fam"/>
</dbReference>
<dbReference type="EC" id="3.2.2.n1" evidence="3"/>
<evidence type="ECO:0000313" key="5">
    <source>
        <dbReference type="Proteomes" id="UP001549691"/>
    </source>
</evidence>
<dbReference type="NCBIfam" id="TIGR00730">
    <property type="entry name" value="Rossman fold protein, TIGR00730 family"/>
    <property type="match status" value="1"/>
</dbReference>
<keyword evidence="3" id="KW-0378">Hydrolase</keyword>
<name>A0ABV2TNN7_9RHOO</name>
<dbReference type="PANTHER" id="PTHR31223">
    <property type="entry name" value="LOG FAMILY PROTEIN YJL055W"/>
    <property type="match status" value="1"/>
</dbReference>
<evidence type="ECO:0000313" key="4">
    <source>
        <dbReference type="EMBL" id="MET7015550.1"/>
    </source>
</evidence>
<keyword evidence="3" id="KW-0203">Cytokinin biosynthesis</keyword>
<dbReference type="PANTHER" id="PTHR31223:SF70">
    <property type="entry name" value="LOG FAMILY PROTEIN YJL055W"/>
    <property type="match status" value="1"/>
</dbReference>
<evidence type="ECO:0000256" key="3">
    <source>
        <dbReference type="RuleBase" id="RU363015"/>
    </source>
</evidence>
<proteinExistence type="inferred from homology"/>
<comment type="caution">
    <text evidence="4">The sequence shown here is derived from an EMBL/GenBank/DDBJ whole genome shotgun (WGS) entry which is preliminary data.</text>
</comment>
<dbReference type="EMBL" id="JBEWZI010000018">
    <property type="protein sequence ID" value="MET7015550.1"/>
    <property type="molecule type" value="Genomic_DNA"/>
</dbReference>
<dbReference type="Pfam" id="PF03641">
    <property type="entry name" value="Lysine_decarbox"/>
    <property type="match status" value="1"/>
</dbReference>
<sequence length="195" mass="21481">MQSLCVFCGASAGHDPIYREATRAFGQTLAEHQIELVWGGGHVGLMGVLADAVHAHRGKSYGVIPEFMAERELAHPFATQMVIVDSMHTRKATMADRAHGFVALPGGLGTMDEFFEILTWAQLHIHHKPVGLLNVKGFFDPLLILIRHMVAEGFVKQVHLDQLYVADTPEALIAAMCLHRQPEGDWLAKVTPDRG</sequence>
<dbReference type="Proteomes" id="UP001549691">
    <property type="component" value="Unassembled WGS sequence"/>
</dbReference>
<accession>A0ABV2TNN7</accession>
<dbReference type="SUPFAM" id="SSF102405">
    <property type="entry name" value="MCP/YpsA-like"/>
    <property type="match status" value="1"/>
</dbReference>
<comment type="catalytic activity">
    <reaction evidence="1">
        <text>AMP + H2O = D-ribose 5-phosphate + adenine</text>
        <dbReference type="Rhea" id="RHEA:20129"/>
        <dbReference type="ChEBI" id="CHEBI:15377"/>
        <dbReference type="ChEBI" id="CHEBI:16708"/>
        <dbReference type="ChEBI" id="CHEBI:78346"/>
        <dbReference type="ChEBI" id="CHEBI:456215"/>
        <dbReference type="EC" id="3.2.2.4"/>
    </reaction>
</comment>
<evidence type="ECO:0000256" key="1">
    <source>
        <dbReference type="ARBA" id="ARBA00000274"/>
    </source>
</evidence>
<dbReference type="RefSeq" id="WP_354602008.1">
    <property type="nucleotide sequence ID" value="NZ_JBEWZI010000018.1"/>
</dbReference>
<protein>
    <recommendedName>
        <fullName evidence="3">Cytokinin riboside 5'-monophosphate phosphoribohydrolase</fullName>
        <ecNumber evidence="3">3.2.2.n1</ecNumber>
    </recommendedName>
</protein>
<evidence type="ECO:0000256" key="2">
    <source>
        <dbReference type="ARBA" id="ARBA00006763"/>
    </source>
</evidence>